<dbReference type="InterPro" id="IPR023606">
    <property type="entry name" value="CoA-Trfase_III_dom_1_sf"/>
</dbReference>
<protein>
    <submittedName>
        <fullName evidence="2">L-carnitine dehydratase/bile acid-inducible protein F</fullName>
    </submittedName>
</protein>
<dbReference type="PANTHER" id="PTHR48207:SF3">
    <property type="entry name" value="SUCCINATE--HYDROXYMETHYLGLUTARATE COA-TRANSFERASE"/>
    <property type="match status" value="1"/>
</dbReference>
<keyword evidence="1" id="KW-0808">Transferase</keyword>
<dbReference type="Gene3D" id="3.30.1540.10">
    <property type="entry name" value="formyl-coa transferase, domain 3"/>
    <property type="match status" value="1"/>
</dbReference>
<organism evidence="2 3">
    <name type="scientific">Advenella kashmirensis (strain DSM 17095 / LMG 22695 / WT001)</name>
    <name type="common">Tetrathiobacter kashmirensis</name>
    <dbReference type="NCBI Taxonomy" id="1036672"/>
    <lineage>
        <taxon>Bacteria</taxon>
        <taxon>Pseudomonadati</taxon>
        <taxon>Pseudomonadota</taxon>
        <taxon>Betaproteobacteria</taxon>
        <taxon>Burkholderiales</taxon>
        <taxon>Alcaligenaceae</taxon>
    </lineage>
</organism>
<dbReference type="Pfam" id="PF02515">
    <property type="entry name" value="CoA_transf_3"/>
    <property type="match status" value="1"/>
</dbReference>
<dbReference type="InterPro" id="IPR044855">
    <property type="entry name" value="CoA-Trfase_III_dom3_sf"/>
</dbReference>
<dbReference type="GO" id="GO:0008410">
    <property type="term" value="F:CoA-transferase activity"/>
    <property type="evidence" value="ECO:0007669"/>
    <property type="project" value="TreeGrafter"/>
</dbReference>
<dbReference type="OrthoDB" id="5294844at2"/>
<reference evidence="3" key="2">
    <citation type="journal article" date="2013" name="PLoS ONE">
        <title>Genome implosion elicits host-confinement in Alcaligenaceae: evidence from the comparative genomics of Tetrathiobacter kashmirensis, a pathogen in the making.</title>
        <authorList>
            <person name="Ghosh W."/>
            <person name="Alam M."/>
            <person name="Roy C."/>
            <person name="Pyne P."/>
            <person name="George A."/>
            <person name="Chakraborty R."/>
            <person name="Majumder S."/>
            <person name="Agarwal A."/>
            <person name="Chakraborty S."/>
            <person name="Majumdar S."/>
            <person name="Gupta S.K."/>
        </authorList>
    </citation>
    <scope>NUCLEOTIDE SEQUENCE [LARGE SCALE GENOMIC DNA]</scope>
    <source>
        <strain evidence="3">WT001</strain>
    </source>
</reference>
<dbReference type="KEGG" id="aka:TKWG_13780"/>
<name>I3UCW1_ADVKW</name>
<evidence type="ECO:0000313" key="3">
    <source>
        <dbReference type="Proteomes" id="UP000005267"/>
    </source>
</evidence>
<dbReference type="HOGENOM" id="CLU_033975_2_1_4"/>
<dbReference type="Gene3D" id="3.40.50.10540">
    <property type="entry name" value="Crotonobetainyl-coa:carnitine coa-transferase, domain 1"/>
    <property type="match status" value="1"/>
</dbReference>
<evidence type="ECO:0000256" key="1">
    <source>
        <dbReference type="ARBA" id="ARBA00022679"/>
    </source>
</evidence>
<proteinExistence type="predicted"/>
<gene>
    <name evidence="2" type="ordered locus">TKWG_13780</name>
</gene>
<dbReference type="EMBL" id="CP003555">
    <property type="protein sequence ID" value="AFK62849.1"/>
    <property type="molecule type" value="Genomic_DNA"/>
</dbReference>
<dbReference type="SUPFAM" id="SSF89796">
    <property type="entry name" value="CoA-transferase family III (CaiB/BaiF)"/>
    <property type="match status" value="1"/>
</dbReference>
<dbReference type="InterPro" id="IPR003673">
    <property type="entry name" value="CoA-Trfase_fam_III"/>
</dbReference>
<dbReference type="Proteomes" id="UP000005267">
    <property type="component" value="Chromosome"/>
</dbReference>
<accession>I3UCW1</accession>
<keyword evidence="3" id="KW-1185">Reference proteome</keyword>
<reference evidence="2 3" key="1">
    <citation type="journal article" date="2011" name="J. Bacteriol.">
        <title>Whole-genome shotgun sequencing of the sulfur-oxidizing chemoautotroph Tetrathiobacter kashmirensis.</title>
        <authorList>
            <person name="Ghosh W."/>
            <person name="George A."/>
            <person name="Agarwal A."/>
            <person name="Raj P."/>
            <person name="Alam M."/>
            <person name="Pyne P."/>
            <person name="Das Gupta S.K."/>
        </authorList>
    </citation>
    <scope>NUCLEOTIDE SEQUENCE [LARGE SCALE GENOMIC DNA]</scope>
    <source>
        <strain evidence="2 3">WT001</strain>
    </source>
</reference>
<evidence type="ECO:0000313" key="2">
    <source>
        <dbReference type="EMBL" id="AFK62849.1"/>
    </source>
</evidence>
<sequence>MINNAYSGLRVIDISQGIAGPCCGQMLKQMGADIIKIEPIDGDWSRRMGIGADGLSALAIAYNRGKRSLALNLKSPDGIRIMHGLVKDADVFIQNFRPKAATTFGTRYELLLAHNPRLIYASVSGYGTEGPLAECPVTDSIAQAVSGLANYNAGPDGRPRPIKPYIADIAAGIYTSNAIAAALYARERSGEGCQINISLLAVLAAFQNGMLIEHGWNKALDSTDRSYTPKSAATVPQGVFDSADGFVMLASLNDSMFTAICDVLGLHALLSDSRLCSAAERLKYADQINEQIAGVLRQKRSAEWSALFEGHNVLFSAINDLSDFIVDPKSVMQGLLSEMVLTVAEPGGSAISAILPIAQLPGASGAPTSLTAPYIGEHTEEIMTEFGYSGSEIERFVQAGVIGRRVR</sequence>
<dbReference type="RefSeq" id="WP_014750940.1">
    <property type="nucleotide sequence ID" value="NC_017964.1"/>
</dbReference>
<dbReference type="InterPro" id="IPR050483">
    <property type="entry name" value="CoA-transferase_III_domain"/>
</dbReference>
<dbReference type="AlphaFoldDB" id="I3UCW1"/>
<dbReference type="PANTHER" id="PTHR48207">
    <property type="entry name" value="SUCCINATE--HYDROXYMETHYLGLUTARATE COA-TRANSFERASE"/>
    <property type="match status" value="1"/>
</dbReference>